<evidence type="ECO:0000313" key="2">
    <source>
        <dbReference type="Proteomes" id="UP000023152"/>
    </source>
</evidence>
<gene>
    <name evidence="1" type="ORF">RFI_26542</name>
</gene>
<proteinExistence type="predicted"/>
<reference evidence="1 2" key="1">
    <citation type="journal article" date="2013" name="Curr. Biol.">
        <title>The Genome of the Foraminiferan Reticulomyxa filosa.</title>
        <authorList>
            <person name="Glockner G."/>
            <person name="Hulsmann N."/>
            <person name="Schleicher M."/>
            <person name="Noegel A.A."/>
            <person name="Eichinger L."/>
            <person name="Gallinger C."/>
            <person name="Pawlowski J."/>
            <person name="Sierra R."/>
            <person name="Euteneuer U."/>
            <person name="Pillet L."/>
            <person name="Moustafa A."/>
            <person name="Platzer M."/>
            <person name="Groth M."/>
            <person name="Szafranski K."/>
            <person name="Schliwa M."/>
        </authorList>
    </citation>
    <scope>NUCLEOTIDE SEQUENCE [LARGE SCALE GENOMIC DNA]</scope>
</reference>
<protein>
    <submittedName>
        <fullName evidence="1">Uncharacterized protein</fullName>
    </submittedName>
</protein>
<name>X6MB18_RETFI</name>
<sequence length="146" mass="16746">MFNAEAYALKEINKNEQMKESQQQSIIAIPGIITWSQSQFLLISYGLNNRLSLLNIHSTSALASLEKTPIHYKYGGNYCNIDVNGDYALVSLKDGNFIRWHCDQKNELTMISSPTFSCTENGIIKKQLFFSNLLYVFKLKEQYIFS</sequence>
<comment type="caution">
    <text evidence="1">The sequence shown here is derived from an EMBL/GenBank/DDBJ whole genome shotgun (WGS) entry which is preliminary data.</text>
</comment>
<evidence type="ECO:0000313" key="1">
    <source>
        <dbReference type="EMBL" id="ETO10836.1"/>
    </source>
</evidence>
<dbReference type="Proteomes" id="UP000023152">
    <property type="component" value="Unassembled WGS sequence"/>
</dbReference>
<dbReference type="EMBL" id="ASPP01023082">
    <property type="protein sequence ID" value="ETO10836.1"/>
    <property type="molecule type" value="Genomic_DNA"/>
</dbReference>
<dbReference type="AlphaFoldDB" id="X6MB18"/>
<accession>X6MB18</accession>
<keyword evidence="2" id="KW-1185">Reference proteome</keyword>
<organism evidence="1 2">
    <name type="scientific">Reticulomyxa filosa</name>
    <dbReference type="NCBI Taxonomy" id="46433"/>
    <lineage>
        <taxon>Eukaryota</taxon>
        <taxon>Sar</taxon>
        <taxon>Rhizaria</taxon>
        <taxon>Retaria</taxon>
        <taxon>Foraminifera</taxon>
        <taxon>Monothalamids</taxon>
        <taxon>Reticulomyxidae</taxon>
        <taxon>Reticulomyxa</taxon>
    </lineage>
</organism>